<evidence type="ECO:0000313" key="3">
    <source>
        <dbReference type="EMBL" id="PPR04822.1"/>
    </source>
</evidence>
<protein>
    <submittedName>
        <fullName evidence="3">Uncharacterized protein</fullName>
    </submittedName>
</protein>
<dbReference type="InParanoid" id="A0A409YP56"/>
<evidence type="ECO:0000313" key="4">
    <source>
        <dbReference type="Proteomes" id="UP000284842"/>
    </source>
</evidence>
<evidence type="ECO:0000256" key="2">
    <source>
        <dbReference type="SAM" id="SignalP"/>
    </source>
</evidence>
<dbReference type="Proteomes" id="UP000284842">
    <property type="component" value="Unassembled WGS sequence"/>
</dbReference>
<dbReference type="AlphaFoldDB" id="A0A409YP56"/>
<gene>
    <name evidence="3" type="ORF">CVT24_007082</name>
</gene>
<evidence type="ECO:0000256" key="1">
    <source>
        <dbReference type="SAM" id="Phobius"/>
    </source>
</evidence>
<comment type="caution">
    <text evidence="3">The sequence shown here is derived from an EMBL/GenBank/DDBJ whole genome shotgun (WGS) entry which is preliminary data.</text>
</comment>
<dbReference type="OrthoDB" id="2575973at2759"/>
<feature type="transmembrane region" description="Helical" evidence="1">
    <location>
        <begin position="150"/>
        <end position="178"/>
    </location>
</feature>
<name>A0A409YP56_9AGAR</name>
<dbReference type="EMBL" id="NHTK01000890">
    <property type="protein sequence ID" value="PPR04822.1"/>
    <property type="molecule type" value="Genomic_DNA"/>
</dbReference>
<organism evidence="3 4">
    <name type="scientific">Panaeolus cyanescens</name>
    <dbReference type="NCBI Taxonomy" id="181874"/>
    <lineage>
        <taxon>Eukaryota</taxon>
        <taxon>Fungi</taxon>
        <taxon>Dikarya</taxon>
        <taxon>Basidiomycota</taxon>
        <taxon>Agaricomycotina</taxon>
        <taxon>Agaricomycetes</taxon>
        <taxon>Agaricomycetidae</taxon>
        <taxon>Agaricales</taxon>
        <taxon>Agaricineae</taxon>
        <taxon>Galeropsidaceae</taxon>
        <taxon>Panaeolus</taxon>
    </lineage>
</organism>
<reference evidence="3 4" key="1">
    <citation type="journal article" date="2018" name="Evol. Lett.">
        <title>Horizontal gene cluster transfer increased hallucinogenic mushroom diversity.</title>
        <authorList>
            <person name="Reynolds H.T."/>
            <person name="Vijayakumar V."/>
            <person name="Gluck-Thaler E."/>
            <person name="Korotkin H.B."/>
            <person name="Matheny P.B."/>
            <person name="Slot J.C."/>
        </authorList>
    </citation>
    <scope>NUCLEOTIDE SEQUENCE [LARGE SCALE GENOMIC DNA]</scope>
    <source>
        <strain evidence="3 4">2629</strain>
    </source>
</reference>
<keyword evidence="1" id="KW-0472">Membrane</keyword>
<keyword evidence="1" id="KW-1133">Transmembrane helix</keyword>
<accession>A0A409YP56</accession>
<proteinExistence type="predicted"/>
<feature type="chain" id="PRO_5019509062" evidence="2">
    <location>
        <begin position="21"/>
        <end position="185"/>
    </location>
</feature>
<keyword evidence="2" id="KW-0732">Signal</keyword>
<feature type="signal peptide" evidence="2">
    <location>
        <begin position="1"/>
        <end position="20"/>
    </location>
</feature>
<keyword evidence="4" id="KW-1185">Reference proteome</keyword>
<keyword evidence="1" id="KW-0812">Transmembrane</keyword>
<sequence>MFFSRALFSLLAVGAIGALASPAPVVEKREDVSDVLAVVGNLKATTDVILPQIDSLVDSGAATDANLSPLLQDLATALDTSSSELDSLKGKVDPNTGGTKDEVAQEVSVVYTDVTKSLNNLKTKKPHLWYLIPKFGLEAALIKLLLGLELVLAGVLTLVAGLLKLVGGLLTGIGFVLLKLVLGLH</sequence>